<organism evidence="2 3">
    <name type="scientific">Araneus ventricosus</name>
    <name type="common">Orbweaver spider</name>
    <name type="synonym">Epeira ventricosa</name>
    <dbReference type="NCBI Taxonomy" id="182803"/>
    <lineage>
        <taxon>Eukaryota</taxon>
        <taxon>Metazoa</taxon>
        <taxon>Ecdysozoa</taxon>
        <taxon>Arthropoda</taxon>
        <taxon>Chelicerata</taxon>
        <taxon>Arachnida</taxon>
        <taxon>Araneae</taxon>
        <taxon>Araneomorphae</taxon>
        <taxon>Entelegynae</taxon>
        <taxon>Araneoidea</taxon>
        <taxon>Araneidae</taxon>
        <taxon>Araneus</taxon>
    </lineage>
</organism>
<feature type="signal peptide" evidence="1">
    <location>
        <begin position="1"/>
        <end position="24"/>
    </location>
</feature>
<gene>
    <name evidence="2" type="ORF">AVEN_205401_1</name>
</gene>
<name>A0A4Y2J565_ARAVE</name>
<keyword evidence="1" id="KW-0732">Signal</keyword>
<comment type="caution">
    <text evidence="2">The sequence shown here is derived from an EMBL/GenBank/DDBJ whole genome shotgun (WGS) entry which is preliminary data.</text>
</comment>
<dbReference type="EMBL" id="BGPR01003228">
    <property type="protein sequence ID" value="GBM85383.1"/>
    <property type="molecule type" value="Genomic_DNA"/>
</dbReference>
<sequence>MVIQQTPMTSIFGLVLLQFLLINADKYEKRTIPITLLPHWSRSPPVEKNSKSNHLPATISEKCNPGNIATSTSAVPKTNLAFDADAHFLPPDTKLSQDFDFVRIFVISSSIADSKSFSRMNWIRKISATLSWFNCLD</sequence>
<dbReference type="AlphaFoldDB" id="A0A4Y2J565"/>
<reference evidence="2 3" key="1">
    <citation type="journal article" date="2019" name="Sci. Rep.">
        <title>Orb-weaving spider Araneus ventricosus genome elucidates the spidroin gene catalogue.</title>
        <authorList>
            <person name="Kono N."/>
            <person name="Nakamura H."/>
            <person name="Ohtoshi R."/>
            <person name="Moran D.A.P."/>
            <person name="Shinohara A."/>
            <person name="Yoshida Y."/>
            <person name="Fujiwara M."/>
            <person name="Mori M."/>
            <person name="Tomita M."/>
            <person name="Arakawa K."/>
        </authorList>
    </citation>
    <scope>NUCLEOTIDE SEQUENCE [LARGE SCALE GENOMIC DNA]</scope>
</reference>
<feature type="chain" id="PRO_5021248463" evidence="1">
    <location>
        <begin position="25"/>
        <end position="137"/>
    </location>
</feature>
<evidence type="ECO:0000256" key="1">
    <source>
        <dbReference type="SAM" id="SignalP"/>
    </source>
</evidence>
<evidence type="ECO:0000313" key="3">
    <source>
        <dbReference type="Proteomes" id="UP000499080"/>
    </source>
</evidence>
<accession>A0A4Y2J565</accession>
<protein>
    <submittedName>
        <fullName evidence="2">Uncharacterized protein</fullName>
    </submittedName>
</protein>
<proteinExistence type="predicted"/>
<keyword evidence="3" id="KW-1185">Reference proteome</keyword>
<dbReference type="Proteomes" id="UP000499080">
    <property type="component" value="Unassembled WGS sequence"/>
</dbReference>
<evidence type="ECO:0000313" key="2">
    <source>
        <dbReference type="EMBL" id="GBM85383.1"/>
    </source>
</evidence>